<gene>
    <name evidence="2" type="ORF">BG006_003808</name>
</gene>
<dbReference type="Proteomes" id="UP000696485">
    <property type="component" value="Unassembled WGS sequence"/>
</dbReference>
<protein>
    <submittedName>
        <fullName evidence="2">Uncharacterized protein</fullName>
    </submittedName>
</protein>
<accession>A0A9P5SMW5</accession>
<feature type="compositionally biased region" description="Polar residues" evidence="1">
    <location>
        <begin position="113"/>
        <end position="124"/>
    </location>
</feature>
<evidence type="ECO:0000313" key="2">
    <source>
        <dbReference type="EMBL" id="KAF9333301.1"/>
    </source>
</evidence>
<sequence>MNSHQNKNHPSSSSSSQRAGLVHSTRSHLETFDQATRDYHLAQETSSPSSSQQLSNETMAEGKGQSTLLAGVNSEGALREANSAVQLDRDVQHSRKIADENRQKASGHARSVPVNSQRDLTYVE</sequence>
<proteinExistence type="predicted"/>
<name>A0A9P5SMW5_9FUNG</name>
<feature type="region of interest" description="Disordered" evidence="1">
    <location>
        <begin position="1"/>
        <end position="124"/>
    </location>
</feature>
<organism evidence="2 3">
    <name type="scientific">Podila minutissima</name>
    <dbReference type="NCBI Taxonomy" id="64525"/>
    <lineage>
        <taxon>Eukaryota</taxon>
        <taxon>Fungi</taxon>
        <taxon>Fungi incertae sedis</taxon>
        <taxon>Mucoromycota</taxon>
        <taxon>Mortierellomycotina</taxon>
        <taxon>Mortierellomycetes</taxon>
        <taxon>Mortierellales</taxon>
        <taxon>Mortierellaceae</taxon>
        <taxon>Podila</taxon>
    </lineage>
</organism>
<dbReference type="AlphaFoldDB" id="A0A9P5SMW5"/>
<feature type="compositionally biased region" description="Polar residues" evidence="1">
    <location>
        <begin position="1"/>
        <end position="10"/>
    </location>
</feature>
<feature type="compositionally biased region" description="Basic and acidic residues" evidence="1">
    <location>
        <begin position="27"/>
        <end position="41"/>
    </location>
</feature>
<keyword evidence="3" id="KW-1185">Reference proteome</keyword>
<comment type="caution">
    <text evidence="2">The sequence shown here is derived from an EMBL/GenBank/DDBJ whole genome shotgun (WGS) entry which is preliminary data.</text>
</comment>
<evidence type="ECO:0000256" key="1">
    <source>
        <dbReference type="SAM" id="MobiDB-lite"/>
    </source>
</evidence>
<dbReference type="EMBL" id="JAAAUY010000210">
    <property type="protein sequence ID" value="KAF9333301.1"/>
    <property type="molecule type" value="Genomic_DNA"/>
</dbReference>
<evidence type="ECO:0000313" key="3">
    <source>
        <dbReference type="Proteomes" id="UP000696485"/>
    </source>
</evidence>
<feature type="compositionally biased region" description="Basic and acidic residues" evidence="1">
    <location>
        <begin position="87"/>
        <end position="103"/>
    </location>
</feature>
<feature type="compositionally biased region" description="Low complexity" evidence="1">
    <location>
        <begin position="46"/>
        <end position="55"/>
    </location>
</feature>
<reference evidence="2" key="1">
    <citation type="journal article" date="2020" name="Fungal Divers.">
        <title>Resolving the Mortierellaceae phylogeny through synthesis of multi-gene phylogenetics and phylogenomics.</title>
        <authorList>
            <person name="Vandepol N."/>
            <person name="Liber J."/>
            <person name="Desiro A."/>
            <person name="Na H."/>
            <person name="Kennedy M."/>
            <person name="Barry K."/>
            <person name="Grigoriev I.V."/>
            <person name="Miller A.N."/>
            <person name="O'Donnell K."/>
            <person name="Stajich J.E."/>
            <person name="Bonito G."/>
        </authorList>
    </citation>
    <scope>NUCLEOTIDE SEQUENCE</scope>
    <source>
        <strain evidence="2">NVP1</strain>
    </source>
</reference>